<gene>
    <name evidence="6" type="ORF">I6U51_20735</name>
</gene>
<keyword evidence="1" id="KW-0479">Metal-binding</keyword>
<dbReference type="InterPro" id="IPR000962">
    <property type="entry name" value="Znf_DskA_TraR"/>
</dbReference>
<dbReference type="GO" id="GO:0008270">
    <property type="term" value="F:zinc ion binding"/>
    <property type="evidence" value="ECO:0007669"/>
    <property type="project" value="UniProtKB-KW"/>
</dbReference>
<dbReference type="SUPFAM" id="SSF143555">
    <property type="entry name" value="FwdE-like"/>
    <property type="match status" value="1"/>
</dbReference>
<dbReference type="RefSeq" id="WP_211144463.1">
    <property type="nucleotide sequence ID" value="NZ_JAEEGB010000038.1"/>
</dbReference>
<evidence type="ECO:0000256" key="2">
    <source>
        <dbReference type="ARBA" id="ARBA00022771"/>
    </source>
</evidence>
<evidence type="ECO:0000313" key="7">
    <source>
        <dbReference type="Proteomes" id="UP000622687"/>
    </source>
</evidence>
<evidence type="ECO:0000259" key="4">
    <source>
        <dbReference type="Pfam" id="PF01258"/>
    </source>
</evidence>
<dbReference type="Proteomes" id="UP000622687">
    <property type="component" value="Unassembled WGS sequence"/>
</dbReference>
<keyword evidence="7" id="KW-1185">Reference proteome</keyword>
<feature type="domain" description="Zinc finger DksA/TraR C4-type" evidence="4">
    <location>
        <begin position="136"/>
        <end position="172"/>
    </location>
</feature>
<dbReference type="Gene3D" id="3.30.1330.130">
    <property type="match status" value="1"/>
</dbReference>
<accession>A0A934HZS5</accession>
<keyword evidence="2" id="KW-0863">Zinc-finger</keyword>
<name>A0A934HZS5_9CLOT</name>
<feature type="domain" description="Formylmethanofuran dehydrogenase subunit E" evidence="5">
    <location>
        <begin position="12"/>
        <end position="121"/>
    </location>
</feature>
<reference evidence="6" key="1">
    <citation type="submission" date="2020-12" db="EMBL/GenBank/DDBJ databases">
        <title>Clostridium thailandense sp. nov., a novel acetogenic bacterium isolated from peat land soil in Thailand.</title>
        <authorList>
            <person name="Chaikitkaew S."/>
            <person name="Birkeland N.K."/>
        </authorList>
    </citation>
    <scope>NUCLEOTIDE SEQUENCE</scope>
    <source>
        <strain evidence="6">DSM 17425</strain>
    </source>
</reference>
<sequence length="175" mass="19919">MNNELWKKCVDFHGHECPGLAIGYKVSEAVKEKMGLSFSKDEEIVCVVENDACCVDAVQVLTGCSIGKGNLIHKDSGKMVFTFFNRKNGDGIRIVLKSRKKGEDRQKEIERILNAPYDELFEFKKPNFQLPEKARIFTSVVCEECGESAAEHKIRLMNGKKVCIDCFTDYTRHIY</sequence>
<dbReference type="PIRSF" id="PIRSF006578">
    <property type="entry name" value="FwdE"/>
    <property type="match status" value="1"/>
</dbReference>
<dbReference type="PANTHER" id="PTHR39418">
    <property type="entry name" value="DEHYDROGENASE-RELATED"/>
    <property type="match status" value="1"/>
</dbReference>
<dbReference type="InterPro" id="IPR026328">
    <property type="entry name" value="FmdE"/>
</dbReference>
<dbReference type="InterPro" id="IPR003814">
    <property type="entry name" value="FmdEsu_dom"/>
</dbReference>
<keyword evidence="3" id="KW-0862">Zinc</keyword>
<dbReference type="InterPro" id="IPR053194">
    <property type="entry name" value="tRNA_methyltr_O"/>
</dbReference>
<dbReference type="EMBL" id="JAEEGB010000038">
    <property type="protein sequence ID" value="MBI6875104.1"/>
    <property type="molecule type" value="Genomic_DNA"/>
</dbReference>
<proteinExistence type="predicted"/>
<comment type="caution">
    <text evidence="6">The sequence shown here is derived from an EMBL/GenBank/DDBJ whole genome shotgun (WGS) entry which is preliminary data.</text>
</comment>
<evidence type="ECO:0000256" key="3">
    <source>
        <dbReference type="ARBA" id="ARBA00022833"/>
    </source>
</evidence>
<evidence type="ECO:0000259" key="5">
    <source>
        <dbReference type="Pfam" id="PF02663"/>
    </source>
</evidence>
<dbReference type="Pfam" id="PF02663">
    <property type="entry name" value="FmdE"/>
    <property type="match status" value="1"/>
</dbReference>
<dbReference type="PANTHER" id="PTHR39418:SF1">
    <property type="entry name" value="DEHYDROGENASE"/>
    <property type="match status" value="1"/>
</dbReference>
<protein>
    <submittedName>
        <fullName evidence="6">TraR/DksA C4-type zinc finger protein</fullName>
    </submittedName>
</protein>
<dbReference type="Pfam" id="PF01258">
    <property type="entry name" value="zf-dskA_traR"/>
    <property type="match status" value="1"/>
</dbReference>
<evidence type="ECO:0000256" key="1">
    <source>
        <dbReference type="ARBA" id="ARBA00022723"/>
    </source>
</evidence>
<dbReference type="AlphaFoldDB" id="A0A934HZS5"/>
<evidence type="ECO:0000313" key="6">
    <source>
        <dbReference type="EMBL" id="MBI6875104.1"/>
    </source>
</evidence>
<organism evidence="6 7">
    <name type="scientific">Clostridium aciditolerans</name>
    <dbReference type="NCBI Taxonomy" id="339861"/>
    <lineage>
        <taxon>Bacteria</taxon>
        <taxon>Bacillati</taxon>
        <taxon>Bacillota</taxon>
        <taxon>Clostridia</taxon>
        <taxon>Eubacteriales</taxon>
        <taxon>Clostridiaceae</taxon>
        <taxon>Clostridium</taxon>
    </lineage>
</organism>